<dbReference type="EC" id="6.1.1.14" evidence="8"/>
<feature type="binding site" evidence="8">
    <location>
        <begin position="268"/>
        <end position="269"/>
    </location>
    <ligand>
        <name>ATP</name>
        <dbReference type="ChEBI" id="CHEBI:30616"/>
    </ligand>
</feature>
<comment type="subcellular location">
    <subcellularLocation>
        <location evidence="8">Cytoplasm</location>
    </subcellularLocation>
</comment>
<comment type="function">
    <text evidence="8">Catalyzes the attachment of glycine to tRNA(Gly).</text>
</comment>
<dbReference type="CDD" id="cd00858">
    <property type="entry name" value="GlyRS_anticodon"/>
    <property type="match status" value="1"/>
</dbReference>
<dbReference type="InterPro" id="IPR004154">
    <property type="entry name" value="Anticodon-bd"/>
</dbReference>
<dbReference type="InterPro" id="IPR022961">
    <property type="entry name" value="Gly_tRNA_ligase_bac"/>
</dbReference>
<accession>A0A2H0YTH8</accession>
<protein>
    <recommendedName>
        <fullName evidence="8">Glycine--tRNA ligase</fullName>
        <ecNumber evidence="8">6.1.1.14</ecNumber>
    </recommendedName>
    <alternativeName>
        <fullName evidence="8">Glycyl-tRNA synthetase</fullName>
        <shortName evidence="8">GlyRS</shortName>
    </alternativeName>
</protein>
<dbReference type="SUPFAM" id="SSF52954">
    <property type="entry name" value="Class II aaRS ABD-related"/>
    <property type="match status" value="1"/>
</dbReference>
<evidence type="ECO:0000256" key="3">
    <source>
        <dbReference type="ARBA" id="ARBA00022598"/>
    </source>
</evidence>
<keyword evidence="5 8" id="KW-0067">ATP-binding</keyword>
<dbReference type="InterPro" id="IPR002314">
    <property type="entry name" value="aa-tRNA-synt_IIb"/>
</dbReference>
<sequence length="443" mass="50934">MAKGDKMEKLVSLAKQRGFIYPTAELYGGLQGFWDWGPLGVALKNNIKQSWWKRFVEGRIDVVGLDSSIITNPEVFIQSGHVMGFHDTLIECKSCHARMRPEDIAQGKNSGACSTCGSTDFTDVREFNTMFATRVGPVDDSSSVAYLRPETAQGIFVNFSNVRESMRMKLPFGIGQIGKAFRNEITPGNFIFRSREFEQMELEFFCKPKDDDKWFAHWVKETKQWFVDMGLQPKHLREKAQKKDELAHYAKATIDLEYQFPFDKEWLELTGISNRQDFDLKAHKQSYKDEETHEDFIPFCIEPSIGVERAALAFLLDAYTEVEGGRTKTTKSTKESEVVMKFHKALAPIKIAILPLSKKEELSALSKKITDTLKRQFAVMYDDSQSIGRRYRRQDEIGTPYCVTIDFDSLKDNAVTVRDRDTMEQQRVPIEQLVSFFKEQFTT</sequence>
<dbReference type="SUPFAM" id="SSF55681">
    <property type="entry name" value="Class II aaRS and biotin synthetases"/>
    <property type="match status" value="1"/>
</dbReference>
<dbReference type="GO" id="GO:0004081">
    <property type="term" value="F:bis(5'-nucleosyl)-tetraphosphatase (asymmetrical) activity"/>
    <property type="evidence" value="ECO:0007669"/>
    <property type="project" value="UniProtKB-ARBA"/>
</dbReference>
<dbReference type="AlphaFoldDB" id="A0A2H0YTH8"/>
<feature type="binding site" evidence="8">
    <location>
        <position position="100"/>
    </location>
    <ligand>
        <name>substrate</name>
    </ligand>
</feature>
<dbReference type="GO" id="GO:0005524">
    <property type="term" value="F:ATP binding"/>
    <property type="evidence" value="ECO:0007669"/>
    <property type="project" value="UniProtKB-UniRule"/>
</dbReference>
<dbReference type="Gene3D" id="3.40.50.800">
    <property type="entry name" value="Anticodon-binding domain"/>
    <property type="match status" value="1"/>
</dbReference>
<dbReference type="EMBL" id="PEXV01000045">
    <property type="protein sequence ID" value="PIS41798.1"/>
    <property type="molecule type" value="Genomic_DNA"/>
</dbReference>
<feature type="binding site" evidence="8">
    <location>
        <position position="150"/>
    </location>
    <ligand>
        <name>substrate</name>
    </ligand>
</feature>
<feature type="binding site" evidence="8">
    <location>
        <begin position="306"/>
        <end position="309"/>
    </location>
    <ligand>
        <name>ATP</name>
        <dbReference type="ChEBI" id="CHEBI:30616"/>
    </ligand>
</feature>
<evidence type="ECO:0000259" key="9">
    <source>
        <dbReference type="PROSITE" id="PS50862"/>
    </source>
</evidence>
<dbReference type="GO" id="GO:0070062">
    <property type="term" value="C:extracellular exosome"/>
    <property type="evidence" value="ECO:0007669"/>
    <property type="project" value="UniProtKB-ARBA"/>
</dbReference>
<dbReference type="GO" id="GO:0006426">
    <property type="term" value="P:glycyl-tRNA aminoacylation"/>
    <property type="evidence" value="ECO:0007669"/>
    <property type="project" value="UniProtKB-UniRule"/>
</dbReference>
<keyword evidence="6 8" id="KW-0648">Protein biosynthesis</keyword>
<evidence type="ECO:0000256" key="6">
    <source>
        <dbReference type="ARBA" id="ARBA00022917"/>
    </source>
</evidence>
<dbReference type="CDD" id="cd00774">
    <property type="entry name" value="GlyRS-like_core"/>
    <property type="match status" value="1"/>
</dbReference>
<dbReference type="InterPro" id="IPR006195">
    <property type="entry name" value="aa-tRNA-synth_II"/>
</dbReference>
<feature type="binding site" evidence="8">
    <location>
        <begin position="192"/>
        <end position="197"/>
    </location>
    <ligand>
        <name>ATP</name>
        <dbReference type="ChEBI" id="CHEBI:30616"/>
    </ligand>
</feature>
<dbReference type="Proteomes" id="UP000228711">
    <property type="component" value="Unassembled WGS sequence"/>
</dbReference>
<evidence type="ECO:0000256" key="1">
    <source>
        <dbReference type="ARBA" id="ARBA00008226"/>
    </source>
</evidence>
<keyword evidence="7 8" id="KW-0030">Aminoacyl-tRNA synthetase</keyword>
<feature type="binding site" evidence="8">
    <location>
        <begin position="197"/>
        <end position="201"/>
    </location>
    <ligand>
        <name>substrate</name>
    </ligand>
</feature>
<dbReference type="InterPro" id="IPR033731">
    <property type="entry name" value="GlyRS-like_core"/>
</dbReference>
<evidence type="ECO:0000256" key="4">
    <source>
        <dbReference type="ARBA" id="ARBA00022741"/>
    </source>
</evidence>
<dbReference type="PRINTS" id="PR01043">
    <property type="entry name" value="TRNASYNTHGLY"/>
</dbReference>
<feature type="binding site" evidence="8">
    <location>
        <begin position="302"/>
        <end position="306"/>
    </location>
    <ligand>
        <name>substrate</name>
    </ligand>
</feature>
<dbReference type="Gene3D" id="3.30.930.10">
    <property type="entry name" value="Bira Bifunctional Protein, Domain 2"/>
    <property type="match status" value="1"/>
</dbReference>
<evidence type="ECO:0000256" key="8">
    <source>
        <dbReference type="HAMAP-Rule" id="MF_00253"/>
    </source>
</evidence>
<dbReference type="GO" id="GO:0015966">
    <property type="term" value="P:diadenosine tetraphosphate biosynthetic process"/>
    <property type="evidence" value="ECO:0007669"/>
    <property type="project" value="UniProtKB-ARBA"/>
</dbReference>
<keyword evidence="4 8" id="KW-0547">Nucleotide-binding</keyword>
<dbReference type="InterPro" id="IPR002315">
    <property type="entry name" value="tRNA-synt_gly"/>
</dbReference>
<dbReference type="NCBIfam" id="NF003211">
    <property type="entry name" value="PRK04173.1"/>
    <property type="match status" value="1"/>
</dbReference>
<evidence type="ECO:0000313" key="10">
    <source>
        <dbReference type="EMBL" id="PIS41798.1"/>
    </source>
</evidence>
<dbReference type="PROSITE" id="PS50862">
    <property type="entry name" value="AA_TRNA_LIGASE_II"/>
    <property type="match status" value="1"/>
</dbReference>
<reference evidence="11" key="1">
    <citation type="submission" date="2017-09" db="EMBL/GenBank/DDBJ databases">
        <title>Depth-based differentiation of microbial function through sediment-hosted aquifers and enrichment of novel symbionts in the deep terrestrial subsurface.</title>
        <authorList>
            <person name="Probst A.J."/>
            <person name="Ladd B."/>
            <person name="Jarett J.K."/>
            <person name="Geller-Mcgrath D.E."/>
            <person name="Sieber C.M.K."/>
            <person name="Emerson J.B."/>
            <person name="Anantharaman K."/>
            <person name="Thomas B.C."/>
            <person name="Malmstrom R."/>
            <person name="Stieglmeier M."/>
            <person name="Klingl A."/>
            <person name="Woyke T."/>
            <person name="Ryan C.M."/>
            <person name="Banfield J.F."/>
        </authorList>
    </citation>
    <scope>NUCLEOTIDE SEQUENCE [LARGE SCALE GENOMIC DNA]</scope>
</reference>
<dbReference type="GO" id="GO:1990742">
    <property type="term" value="C:microvesicle"/>
    <property type="evidence" value="ECO:0007669"/>
    <property type="project" value="UniProtKB-ARBA"/>
</dbReference>
<dbReference type="InterPro" id="IPR036621">
    <property type="entry name" value="Anticodon-bd_dom_sf"/>
</dbReference>
<evidence type="ECO:0000256" key="7">
    <source>
        <dbReference type="ARBA" id="ARBA00023146"/>
    </source>
</evidence>
<dbReference type="HAMAP" id="MF_00253_B">
    <property type="entry name" value="Gly_tRNA_synth_B"/>
    <property type="match status" value="1"/>
</dbReference>
<comment type="catalytic activity">
    <reaction evidence="8">
        <text>tRNA(Gly) + glycine + ATP = glycyl-tRNA(Gly) + AMP + diphosphate</text>
        <dbReference type="Rhea" id="RHEA:16013"/>
        <dbReference type="Rhea" id="RHEA-COMP:9664"/>
        <dbReference type="Rhea" id="RHEA-COMP:9683"/>
        <dbReference type="ChEBI" id="CHEBI:30616"/>
        <dbReference type="ChEBI" id="CHEBI:33019"/>
        <dbReference type="ChEBI" id="CHEBI:57305"/>
        <dbReference type="ChEBI" id="CHEBI:78442"/>
        <dbReference type="ChEBI" id="CHEBI:78522"/>
        <dbReference type="ChEBI" id="CHEBI:456215"/>
        <dbReference type="EC" id="6.1.1.14"/>
    </reaction>
</comment>
<evidence type="ECO:0000256" key="2">
    <source>
        <dbReference type="ARBA" id="ARBA00022490"/>
    </source>
</evidence>
<dbReference type="PANTHER" id="PTHR10745">
    <property type="entry name" value="GLYCYL-TRNA SYNTHETASE/DNA POLYMERASE SUBUNIT GAMMA-2"/>
    <property type="match status" value="1"/>
</dbReference>
<keyword evidence="3 8" id="KW-0436">Ligase</keyword>
<proteinExistence type="inferred from homology"/>
<comment type="subunit">
    <text evidence="8">Homodimer.</text>
</comment>
<name>A0A2H0YTH8_9BACT</name>
<feature type="binding site" evidence="8">
    <location>
        <begin position="182"/>
        <end position="184"/>
    </location>
    <ligand>
        <name>ATP</name>
        <dbReference type="ChEBI" id="CHEBI:30616"/>
    </ligand>
</feature>
<dbReference type="Pfam" id="PF03129">
    <property type="entry name" value="HGTP_anticodon"/>
    <property type="match status" value="1"/>
</dbReference>
<feature type="domain" description="Aminoacyl-transfer RNA synthetases class-II family profile" evidence="9">
    <location>
        <begin position="5"/>
        <end position="348"/>
    </location>
</feature>
<organism evidence="10 11">
    <name type="scientific">Candidatus Kerfeldbacteria bacterium CG08_land_8_20_14_0_20_42_7</name>
    <dbReference type="NCBI Taxonomy" id="2014245"/>
    <lineage>
        <taxon>Bacteria</taxon>
        <taxon>Candidatus Kerfeldiibacteriota</taxon>
    </lineage>
</organism>
<dbReference type="FunFam" id="3.40.50.800:FF:000002">
    <property type="entry name" value="Glycine--tRNA ligase"/>
    <property type="match status" value="1"/>
</dbReference>
<keyword evidence="2 8" id="KW-0963">Cytoplasm</keyword>
<dbReference type="PANTHER" id="PTHR10745:SF8">
    <property type="entry name" value="DNA POLYMERASE SUBUNIT GAMMA-2, MITOCHONDRIAL"/>
    <property type="match status" value="1"/>
</dbReference>
<comment type="caution">
    <text evidence="10">The sequence shown here is derived from an EMBL/GenBank/DDBJ whole genome shotgun (WGS) entry which is preliminary data.</text>
</comment>
<evidence type="ECO:0000313" key="11">
    <source>
        <dbReference type="Proteomes" id="UP000228711"/>
    </source>
</evidence>
<gene>
    <name evidence="8" type="primary">glyQS</name>
    <name evidence="10" type="ORF">COT25_01165</name>
</gene>
<dbReference type="InterPro" id="IPR045864">
    <property type="entry name" value="aa-tRNA-synth_II/BPL/LPL"/>
</dbReference>
<dbReference type="GO" id="GO:0004820">
    <property type="term" value="F:glycine-tRNA ligase activity"/>
    <property type="evidence" value="ECO:0007669"/>
    <property type="project" value="UniProtKB-UniRule"/>
</dbReference>
<dbReference type="InterPro" id="IPR027031">
    <property type="entry name" value="Gly-tRNA_synthase/POLG2"/>
</dbReference>
<evidence type="ECO:0000256" key="5">
    <source>
        <dbReference type="ARBA" id="ARBA00022840"/>
    </source>
</evidence>
<comment type="similarity">
    <text evidence="1 8">Belongs to the class-II aminoacyl-tRNA synthetase family.</text>
</comment>
<dbReference type="NCBIfam" id="TIGR00389">
    <property type="entry name" value="glyS_dimeric"/>
    <property type="match status" value="1"/>
</dbReference>
<dbReference type="Pfam" id="PF00587">
    <property type="entry name" value="tRNA-synt_2b"/>
    <property type="match status" value="1"/>
</dbReference>
<dbReference type="GO" id="GO:0005737">
    <property type="term" value="C:cytoplasm"/>
    <property type="evidence" value="ECO:0007669"/>
    <property type="project" value="UniProtKB-SubCell"/>
</dbReference>